<dbReference type="PANTHER" id="PTHR15108">
    <property type="entry name" value="N-ACYLGLUCOSAMINE-2-EPIMERASE"/>
    <property type="match status" value="1"/>
</dbReference>
<evidence type="ECO:0000256" key="2">
    <source>
        <dbReference type="ARBA" id="ARBA00023235"/>
    </source>
</evidence>
<dbReference type="RefSeq" id="WP_407692751.1">
    <property type="nucleotide sequence ID" value="NZ_JAGGJV010000003.1"/>
</dbReference>
<proteinExistence type="inferred from homology"/>
<dbReference type="SUPFAM" id="SSF48208">
    <property type="entry name" value="Six-hairpin glycosidases"/>
    <property type="match status" value="1"/>
</dbReference>
<dbReference type="InterPro" id="IPR008928">
    <property type="entry name" value="6-hairpin_glycosidase_sf"/>
</dbReference>
<name>A0ABS4EK38_9HYPH</name>
<comment type="similarity">
    <text evidence="1">Belongs to the N-acylglucosamine 2-epimerase family.</text>
</comment>
<keyword evidence="2 3" id="KW-0413">Isomerase</keyword>
<evidence type="ECO:0000256" key="1">
    <source>
        <dbReference type="ARBA" id="ARBA00008558"/>
    </source>
</evidence>
<dbReference type="EMBL" id="JAGGJV010000003">
    <property type="protein sequence ID" value="MBP1858310.1"/>
    <property type="molecule type" value="Genomic_DNA"/>
</dbReference>
<dbReference type="GO" id="GO:0004476">
    <property type="term" value="F:mannose-6-phosphate isomerase activity"/>
    <property type="evidence" value="ECO:0007669"/>
    <property type="project" value="UniProtKB-EC"/>
</dbReference>
<sequence length="387" mass="43882">MTMDIAGFSATLNEWLTQAALPLWRDRGFDPLSGGFVETIDMAGQPTRADRRSRVQPRQVYCFAEAGRRGWKGDWQTVATDGIAYFDRVYRQPSGFYGALADADGNLIDPSFDLYNQAFALLSFAYLAQVFPQRKAEMIARSNTLRDNLEAHCKHPAAGFEEDNPPRLPLCSNPHMHLFEACLASEAVDGFDTVAWTNLADEIATLCMDHFIDRETGALREFFDHDWSPMPGDKGRIVEPGHQFEWAWLLLRWGERRGNADALVKARRLFEIGEQYGIAQPREVVVMTLLDDFSVADPIARLWPQTEWLKAAVRFAALTQGEERERYLRSAVRAATALTRFLDTPVKGLWRDKQKADGSFVDEPAPASSFYHILCAIYEMDDCLKRL</sequence>
<dbReference type="CDD" id="cd00249">
    <property type="entry name" value="AGE"/>
    <property type="match status" value="1"/>
</dbReference>
<dbReference type="Gene3D" id="1.50.10.10">
    <property type="match status" value="1"/>
</dbReference>
<reference evidence="3 4" key="1">
    <citation type="submission" date="2021-03" db="EMBL/GenBank/DDBJ databases">
        <title>Genomic Encyclopedia of Type Strains, Phase IV (KMG-IV): sequencing the most valuable type-strain genomes for metagenomic binning, comparative biology and taxonomic classification.</title>
        <authorList>
            <person name="Goeker M."/>
        </authorList>
    </citation>
    <scope>NUCLEOTIDE SEQUENCE [LARGE SCALE GENOMIC DNA]</scope>
    <source>
        <strain evidence="3 4">DSM 26427</strain>
    </source>
</reference>
<dbReference type="EC" id="5.3.1.8" evidence="3"/>
<dbReference type="Pfam" id="PF07221">
    <property type="entry name" value="GlcNAc_2-epim"/>
    <property type="match status" value="1"/>
</dbReference>
<evidence type="ECO:0000313" key="3">
    <source>
        <dbReference type="EMBL" id="MBP1858310.1"/>
    </source>
</evidence>
<gene>
    <name evidence="3" type="ORF">J2Z75_001818</name>
</gene>
<evidence type="ECO:0000313" key="4">
    <source>
        <dbReference type="Proteomes" id="UP000823786"/>
    </source>
</evidence>
<dbReference type="InterPro" id="IPR012341">
    <property type="entry name" value="6hp_glycosidase-like_sf"/>
</dbReference>
<keyword evidence="4" id="KW-1185">Reference proteome</keyword>
<organism evidence="3 4">
    <name type="scientific">Rhizobium herbae</name>
    <dbReference type="NCBI Taxonomy" id="508661"/>
    <lineage>
        <taxon>Bacteria</taxon>
        <taxon>Pseudomonadati</taxon>
        <taxon>Pseudomonadota</taxon>
        <taxon>Alphaproteobacteria</taxon>
        <taxon>Hyphomicrobiales</taxon>
        <taxon>Rhizobiaceae</taxon>
        <taxon>Rhizobium/Agrobacterium group</taxon>
        <taxon>Rhizobium</taxon>
    </lineage>
</organism>
<protein>
    <submittedName>
        <fullName evidence="3">Mannose-6-phosphate isomerase</fullName>
        <ecNumber evidence="3">5.3.1.8</ecNumber>
    </submittedName>
</protein>
<dbReference type="Proteomes" id="UP000823786">
    <property type="component" value="Unassembled WGS sequence"/>
</dbReference>
<dbReference type="InterPro" id="IPR010819">
    <property type="entry name" value="AGE/CE"/>
</dbReference>
<comment type="caution">
    <text evidence="3">The sequence shown here is derived from an EMBL/GenBank/DDBJ whole genome shotgun (WGS) entry which is preliminary data.</text>
</comment>
<dbReference type="InterPro" id="IPR034116">
    <property type="entry name" value="AGE_dom"/>
</dbReference>
<accession>A0ABS4EK38</accession>